<dbReference type="Gene3D" id="3.30.420.10">
    <property type="entry name" value="Ribonuclease H-like superfamily/Ribonuclease H"/>
    <property type="match status" value="1"/>
</dbReference>
<reference evidence="1 2" key="1">
    <citation type="submission" date="2022-01" db="EMBL/GenBank/DDBJ databases">
        <title>A chromosomal length assembly of Cordylochernes scorpioides.</title>
        <authorList>
            <person name="Zeh D."/>
            <person name="Zeh J."/>
        </authorList>
    </citation>
    <scope>NUCLEOTIDE SEQUENCE [LARGE SCALE GENOMIC DNA]</scope>
    <source>
        <strain evidence="1">IN4F17</strain>
        <tissue evidence="1">Whole Body</tissue>
    </source>
</reference>
<protein>
    <submittedName>
        <fullName evidence="1">Uncharacterized protein</fullName>
    </submittedName>
</protein>
<evidence type="ECO:0000313" key="2">
    <source>
        <dbReference type="Proteomes" id="UP001235939"/>
    </source>
</evidence>
<sequence>MPQPPYSSHLAPCDFLLFPKLKRPMKGRRYATLDEIKTALKEEAEKYLKILFFERLRKLEKPLAHARILTRLAAPVWRREPAETGSRQFVLVSAASGGLTPRLAVCGVLPYVPALVINKTSTKGAPTTQSELMTKQRAQHNMVAAPGS</sequence>
<gene>
    <name evidence="1" type="ORF">LAZ67_21002632</name>
</gene>
<name>A0ABY6LRQ8_9ARAC</name>
<keyword evidence="2" id="KW-1185">Reference proteome</keyword>
<organism evidence="1 2">
    <name type="scientific">Cordylochernes scorpioides</name>
    <dbReference type="NCBI Taxonomy" id="51811"/>
    <lineage>
        <taxon>Eukaryota</taxon>
        <taxon>Metazoa</taxon>
        <taxon>Ecdysozoa</taxon>
        <taxon>Arthropoda</taxon>
        <taxon>Chelicerata</taxon>
        <taxon>Arachnida</taxon>
        <taxon>Pseudoscorpiones</taxon>
        <taxon>Cheliferoidea</taxon>
        <taxon>Chernetidae</taxon>
        <taxon>Cordylochernes</taxon>
    </lineage>
</organism>
<evidence type="ECO:0000313" key="1">
    <source>
        <dbReference type="EMBL" id="UYV82513.1"/>
    </source>
</evidence>
<dbReference type="InterPro" id="IPR036397">
    <property type="entry name" value="RNaseH_sf"/>
</dbReference>
<dbReference type="EMBL" id="CP092883">
    <property type="protein sequence ID" value="UYV82513.1"/>
    <property type="molecule type" value="Genomic_DNA"/>
</dbReference>
<accession>A0ABY6LRQ8</accession>
<dbReference type="Proteomes" id="UP001235939">
    <property type="component" value="Chromosome 21"/>
</dbReference>
<proteinExistence type="predicted"/>